<keyword evidence="5" id="KW-0804">Transcription</keyword>
<dbReference type="GO" id="GO:0043565">
    <property type="term" value="F:sequence-specific DNA binding"/>
    <property type="evidence" value="ECO:0007669"/>
    <property type="project" value="InterPro"/>
</dbReference>
<dbReference type="InterPro" id="IPR027417">
    <property type="entry name" value="P-loop_NTPase"/>
</dbReference>
<dbReference type="EMBL" id="CACRTF010000024">
    <property type="protein sequence ID" value="VYT56774.1"/>
    <property type="molecule type" value="Genomic_DNA"/>
</dbReference>
<dbReference type="SUPFAM" id="SSF159800">
    <property type="entry name" value="PrpR receptor domain-like"/>
    <property type="match status" value="1"/>
</dbReference>
<dbReference type="PROSITE" id="PS00688">
    <property type="entry name" value="SIGMA54_INTERACT_3"/>
    <property type="match status" value="1"/>
</dbReference>
<dbReference type="PROSITE" id="PS00676">
    <property type="entry name" value="SIGMA54_INTERACT_2"/>
    <property type="match status" value="1"/>
</dbReference>
<dbReference type="SMART" id="SM00382">
    <property type="entry name" value="AAA"/>
    <property type="match status" value="1"/>
</dbReference>
<evidence type="ECO:0000259" key="6">
    <source>
        <dbReference type="PROSITE" id="PS50045"/>
    </source>
</evidence>
<dbReference type="GeneID" id="23115502"/>
<dbReference type="PANTHER" id="PTHR32071">
    <property type="entry name" value="TRANSCRIPTIONAL REGULATORY PROTEIN"/>
    <property type="match status" value="1"/>
</dbReference>
<dbReference type="InterPro" id="IPR025662">
    <property type="entry name" value="Sigma_54_int_dom_ATP-bd_1"/>
</dbReference>
<dbReference type="Gene3D" id="1.10.8.60">
    <property type="match status" value="1"/>
</dbReference>
<sequence length="639" mass="72475">MLINIIFIIPYPELEEKVNKIFQNHPLRARLRKRIEMRTADELETFSFNAHSDVIIARGYTACGLRKMTPELPIIELPITAYDLIRALNECITLYSPKKVAFIGNYTALSEADELGNFVNCDIKSYHSESTDDITKAIDQAVADGYTAFIGGYSVNLICSQRRLPSVTIRTGNEAITRALDEAVRTVDVVRMERERSAMFTTITQTAMDGVLYVDIQQTIKICNPAALKMYTGPKKKLQGLSLQSAFPFLSEPVSTVINTGTELPNQLIRWKNYTINATIHPVIINSRITGIVVTFQDVTQIQQVEIQIRKKMTDKGLNAHYHFNDIIHDSPEIDYVIEKAKKFASVSSNILIEGETGTGKELFAQSIHNASTRCNGPFVAVNCAALPENLLESELFGYVEGAFTGTAKGGKTGLFELAHKGTLFLDEISEIPLSIQGKLLRVLQEHEVRRVGGDRVISVDVRIIAATNHSLSRITEQGRFRQDLLYRLNVLKLFLPPLRRRCGDTKILFLHYLNLYYRQLGRIIPHVATAAIQMLSDYHFPGNIRELRNVTERLVVICMDKEEITADDMREALHPEELPVKFQSTDMPIPPFYQDGEREFLIRMLEESNYNQTLTAEKLGINRTTLWRRMKKHGIRRP</sequence>
<dbReference type="Pfam" id="PF25601">
    <property type="entry name" value="AAA_lid_14"/>
    <property type="match status" value="1"/>
</dbReference>
<dbReference type="Pfam" id="PF06506">
    <property type="entry name" value="PrpR_N"/>
    <property type="match status" value="1"/>
</dbReference>
<keyword evidence="7" id="KW-0560">Oxidoreductase</keyword>
<proteinExistence type="predicted"/>
<dbReference type="PROSITE" id="PS50045">
    <property type="entry name" value="SIGMA54_INTERACT_4"/>
    <property type="match status" value="1"/>
</dbReference>
<dbReference type="InterPro" id="IPR003593">
    <property type="entry name" value="AAA+_ATPase"/>
</dbReference>
<dbReference type="FunFam" id="3.40.50.300:FF:000006">
    <property type="entry name" value="DNA-binding transcriptional regulator NtrC"/>
    <property type="match status" value="1"/>
</dbReference>
<evidence type="ECO:0000256" key="3">
    <source>
        <dbReference type="ARBA" id="ARBA00023015"/>
    </source>
</evidence>
<dbReference type="PRINTS" id="PR01590">
    <property type="entry name" value="HTHFIS"/>
</dbReference>
<dbReference type="AlphaFoldDB" id="A0A6N2XQR2"/>
<dbReference type="Gene3D" id="1.10.10.60">
    <property type="entry name" value="Homeodomain-like"/>
    <property type="match status" value="1"/>
</dbReference>
<evidence type="ECO:0000313" key="7">
    <source>
        <dbReference type="EMBL" id="VYT56774.1"/>
    </source>
</evidence>
<evidence type="ECO:0000256" key="2">
    <source>
        <dbReference type="ARBA" id="ARBA00022840"/>
    </source>
</evidence>
<reference evidence="7" key="1">
    <citation type="submission" date="2019-11" db="EMBL/GenBank/DDBJ databases">
        <authorList>
            <person name="Feng L."/>
        </authorList>
    </citation>
    <scope>NUCLEOTIDE SEQUENCE</scope>
    <source>
        <strain evidence="7">CbolteaeLFYP116</strain>
    </source>
</reference>
<dbReference type="Pfam" id="PF02954">
    <property type="entry name" value="HTH_8"/>
    <property type="match status" value="1"/>
</dbReference>
<evidence type="ECO:0000256" key="4">
    <source>
        <dbReference type="ARBA" id="ARBA00023125"/>
    </source>
</evidence>
<dbReference type="GO" id="GO:0000156">
    <property type="term" value="F:phosphorelay response regulator activity"/>
    <property type="evidence" value="ECO:0007669"/>
    <property type="project" value="InterPro"/>
</dbReference>
<dbReference type="PROSITE" id="PS00675">
    <property type="entry name" value="SIGMA54_INTERACT_1"/>
    <property type="match status" value="1"/>
</dbReference>
<dbReference type="EC" id="1.14.13.48" evidence="7"/>
<name>A0A6N2XQR2_9FIRM</name>
<dbReference type="Gene3D" id="3.40.50.2300">
    <property type="match status" value="1"/>
</dbReference>
<gene>
    <name evidence="7" type="ORF">CBLFYP116_05688</name>
</gene>
<feature type="domain" description="Sigma-54 factor interaction" evidence="6">
    <location>
        <begin position="327"/>
        <end position="557"/>
    </location>
</feature>
<protein>
    <submittedName>
        <fullName evidence="7">Limonene hydroxylase</fullName>
        <ecNumber evidence="7">1.14.13.48</ecNumber>
    </submittedName>
</protein>
<dbReference type="PANTHER" id="PTHR32071:SF57">
    <property type="entry name" value="C4-DICARBOXYLATE TRANSPORT TRANSCRIPTIONAL REGULATORY PROTEIN DCTD"/>
    <property type="match status" value="1"/>
</dbReference>
<dbReference type="Gene3D" id="3.40.50.10660">
    <property type="entry name" value="PrpR receptor domain-like"/>
    <property type="match status" value="1"/>
</dbReference>
<dbReference type="InterPro" id="IPR002197">
    <property type="entry name" value="HTH_Fis"/>
</dbReference>
<dbReference type="RefSeq" id="WP_002577204.1">
    <property type="nucleotide sequence ID" value="NZ_BAABZS010000001.1"/>
</dbReference>
<dbReference type="CDD" id="cd00009">
    <property type="entry name" value="AAA"/>
    <property type="match status" value="1"/>
</dbReference>
<dbReference type="SUPFAM" id="SSF46689">
    <property type="entry name" value="Homeodomain-like"/>
    <property type="match status" value="1"/>
</dbReference>
<keyword evidence="4" id="KW-0238">DNA-binding</keyword>
<dbReference type="SUPFAM" id="SSF55785">
    <property type="entry name" value="PYP-like sensor domain (PAS domain)"/>
    <property type="match status" value="1"/>
</dbReference>
<organism evidence="7">
    <name type="scientific">Enterocloster bolteae</name>
    <dbReference type="NCBI Taxonomy" id="208479"/>
    <lineage>
        <taxon>Bacteria</taxon>
        <taxon>Bacillati</taxon>
        <taxon>Bacillota</taxon>
        <taxon>Clostridia</taxon>
        <taxon>Lachnospirales</taxon>
        <taxon>Lachnospiraceae</taxon>
        <taxon>Enterocloster</taxon>
    </lineage>
</organism>
<dbReference type="InterPro" id="IPR002078">
    <property type="entry name" value="Sigma_54_int"/>
</dbReference>
<dbReference type="InterPro" id="IPR058031">
    <property type="entry name" value="AAA_lid_NorR"/>
</dbReference>
<evidence type="ECO:0000256" key="1">
    <source>
        <dbReference type="ARBA" id="ARBA00022741"/>
    </source>
</evidence>
<dbReference type="InterPro" id="IPR025943">
    <property type="entry name" value="Sigma_54_int_dom_ATP-bd_2"/>
</dbReference>
<dbReference type="SUPFAM" id="SSF52540">
    <property type="entry name" value="P-loop containing nucleoside triphosphate hydrolases"/>
    <property type="match status" value="1"/>
</dbReference>
<dbReference type="InterPro" id="IPR025944">
    <property type="entry name" value="Sigma_54_int_dom_CS"/>
</dbReference>
<dbReference type="GO" id="GO:0006355">
    <property type="term" value="P:regulation of DNA-templated transcription"/>
    <property type="evidence" value="ECO:0007669"/>
    <property type="project" value="InterPro"/>
</dbReference>
<keyword evidence="3" id="KW-0805">Transcription regulation</keyword>
<evidence type="ECO:0000256" key="5">
    <source>
        <dbReference type="ARBA" id="ARBA00023163"/>
    </source>
</evidence>
<dbReference type="InterPro" id="IPR010524">
    <property type="entry name" value="Sig_transdc_resp-reg_PrpR_N"/>
</dbReference>
<dbReference type="GO" id="GO:0016491">
    <property type="term" value="F:oxidoreductase activity"/>
    <property type="evidence" value="ECO:0007669"/>
    <property type="project" value="UniProtKB-KW"/>
</dbReference>
<dbReference type="Gene3D" id="3.40.50.300">
    <property type="entry name" value="P-loop containing nucleotide triphosphate hydrolases"/>
    <property type="match status" value="1"/>
</dbReference>
<dbReference type="Pfam" id="PF00158">
    <property type="entry name" value="Sigma54_activat"/>
    <property type="match status" value="1"/>
</dbReference>
<dbReference type="InterPro" id="IPR009057">
    <property type="entry name" value="Homeodomain-like_sf"/>
</dbReference>
<accession>A0A6N2XQR2</accession>
<dbReference type="GO" id="GO:0005524">
    <property type="term" value="F:ATP binding"/>
    <property type="evidence" value="ECO:0007669"/>
    <property type="project" value="UniProtKB-KW"/>
</dbReference>
<keyword evidence="2" id="KW-0067">ATP-binding</keyword>
<keyword evidence="1" id="KW-0547">Nucleotide-binding</keyword>
<dbReference type="Gene3D" id="3.30.450.20">
    <property type="entry name" value="PAS domain"/>
    <property type="match status" value="1"/>
</dbReference>
<dbReference type="InterPro" id="IPR035965">
    <property type="entry name" value="PAS-like_dom_sf"/>
</dbReference>